<comment type="similarity">
    <text evidence="3">Belongs to the MON1/SAND family.</text>
</comment>
<feature type="compositionally biased region" description="Low complexity" evidence="4">
    <location>
        <begin position="236"/>
        <end position="249"/>
    </location>
</feature>
<dbReference type="PANTHER" id="PTHR13027">
    <property type="entry name" value="SAND PROTEIN-RELATED"/>
    <property type="match status" value="1"/>
</dbReference>
<feature type="domain" description="FUZ/MON1/HPS1 second Longin" evidence="6">
    <location>
        <begin position="527"/>
        <end position="641"/>
    </location>
</feature>
<dbReference type="GO" id="GO:0006914">
    <property type="term" value="P:autophagy"/>
    <property type="evidence" value="ECO:0007669"/>
    <property type="project" value="UniProtKB-UniRule"/>
</dbReference>
<dbReference type="PROSITE" id="PS51257">
    <property type="entry name" value="PROKAR_LIPOPROTEIN"/>
    <property type="match status" value="1"/>
</dbReference>
<dbReference type="Pfam" id="PF19038">
    <property type="entry name" value="Fuz_longin_3"/>
    <property type="match status" value="1"/>
</dbReference>
<accession>A0A5C5FSX2</accession>
<feature type="compositionally biased region" description="Acidic residues" evidence="4">
    <location>
        <begin position="267"/>
        <end position="282"/>
    </location>
</feature>
<evidence type="ECO:0000256" key="3">
    <source>
        <dbReference type="RuleBase" id="RU367048"/>
    </source>
</evidence>
<feature type="domain" description="FUZ/MON1/HPS1 third Longin" evidence="7">
    <location>
        <begin position="681"/>
        <end position="768"/>
    </location>
</feature>
<dbReference type="Proteomes" id="UP000311382">
    <property type="component" value="Unassembled WGS sequence"/>
</dbReference>
<evidence type="ECO:0000256" key="2">
    <source>
        <dbReference type="ARBA" id="ARBA00018132"/>
    </source>
</evidence>
<keyword evidence="3" id="KW-0967">Endosome</keyword>
<comment type="subcellular location">
    <subcellularLocation>
        <location evidence="3">Endosome</location>
        <location evidence="3">Multivesicular body membrane</location>
        <topology evidence="3">Peripheral membrane protein</topology>
    </subcellularLocation>
    <subcellularLocation>
        <location evidence="1 3">Prevacuolar compartment membrane</location>
        <topology evidence="1 3">Peripheral membrane protein</topology>
    </subcellularLocation>
    <subcellularLocation>
        <location evidence="3">Vacuole membrane</location>
        <topology evidence="3">Peripheral membrane protein</topology>
    </subcellularLocation>
</comment>
<dbReference type="InterPro" id="IPR043972">
    <property type="entry name" value="FUZ/MON1/HPS1_longin_1"/>
</dbReference>
<evidence type="ECO:0000313" key="9">
    <source>
        <dbReference type="Proteomes" id="UP000311382"/>
    </source>
</evidence>
<keyword evidence="3" id="KW-0472">Membrane</keyword>
<feature type="compositionally biased region" description="Low complexity" evidence="4">
    <location>
        <begin position="19"/>
        <end position="63"/>
    </location>
</feature>
<comment type="function">
    <text evidence="3">Required for multiple vacuole delivery pathways including the cytoplasm to vacuole transport (Cvt), autophagy, pexophagy and endocytosis.</text>
</comment>
<proteinExistence type="inferred from homology"/>
<dbReference type="GO" id="GO:0035658">
    <property type="term" value="C:Mon1-Ccz1 complex"/>
    <property type="evidence" value="ECO:0007669"/>
    <property type="project" value="TreeGrafter"/>
</dbReference>
<dbReference type="PANTHER" id="PTHR13027:SF7">
    <property type="entry name" value="VACUOLAR FUSION PROTEIN MON1 HOMOLOG"/>
    <property type="match status" value="1"/>
</dbReference>
<comment type="caution">
    <text evidence="8">The sequence shown here is derived from an EMBL/GenBank/DDBJ whole genome shotgun (WGS) entry which is preliminary data.</text>
</comment>
<dbReference type="Pfam" id="PF19036">
    <property type="entry name" value="Fuz_longin_1"/>
    <property type="match status" value="1"/>
</dbReference>
<evidence type="ECO:0000256" key="1">
    <source>
        <dbReference type="ARBA" id="ARBA00004380"/>
    </source>
</evidence>
<dbReference type="InterPro" id="IPR043970">
    <property type="entry name" value="FUZ/MON1/HPS1_longin_3"/>
</dbReference>
<keyword evidence="3" id="KW-0653">Protein transport</keyword>
<evidence type="ECO:0000256" key="4">
    <source>
        <dbReference type="SAM" id="MobiDB-lite"/>
    </source>
</evidence>
<keyword evidence="3" id="KW-0072">Autophagy</keyword>
<evidence type="ECO:0000259" key="5">
    <source>
        <dbReference type="Pfam" id="PF19036"/>
    </source>
</evidence>
<dbReference type="EMBL" id="SOZI01000099">
    <property type="protein sequence ID" value="TNY19322.1"/>
    <property type="molecule type" value="Genomic_DNA"/>
</dbReference>
<evidence type="ECO:0000259" key="6">
    <source>
        <dbReference type="Pfam" id="PF19037"/>
    </source>
</evidence>
<dbReference type="GO" id="GO:0032585">
    <property type="term" value="C:multivesicular body membrane"/>
    <property type="evidence" value="ECO:0007669"/>
    <property type="project" value="UniProtKB-SubCell"/>
</dbReference>
<feature type="compositionally biased region" description="Low complexity" evidence="4">
    <location>
        <begin position="70"/>
        <end position="86"/>
    </location>
</feature>
<dbReference type="STRING" id="5288.A0A5C5FSX2"/>
<feature type="compositionally biased region" description="Low complexity" evidence="4">
    <location>
        <begin position="295"/>
        <end position="304"/>
    </location>
</feature>
<dbReference type="GO" id="GO:0000329">
    <property type="term" value="C:fungal-type vacuole membrane"/>
    <property type="evidence" value="ECO:0007669"/>
    <property type="project" value="TreeGrafter"/>
</dbReference>
<feature type="compositionally biased region" description="Low complexity" evidence="4">
    <location>
        <begin position="130"/>
        <end position="155"/>
    </location>
</feature>
<dbReference type="InterPro" id="IPR004353">
    <property type="entry name" value="Mon1"/>
</dbReference>
<evidence type="ECO:0000259" key="7">
    <source>
        <dbReference type="Pfam" id="PF19038"/>
    </source>
</evidence>
<dbReference type="Pfam" id="PF19037">
    <property type="entry name" value="Fuz_longin_2"/>
    <property type="match status" value="1"/>
</dbReference>
<organism evidence="8 9">
    <name type="scientific">Rhodotorula diobovata</name>
    <dbReference type="NCBI Taxonomy" id="5288"/>
    <lineage>
        <taxon>Eukaryota</taxon>
        <taxon>Fungi</taxon>
        <taxon>Dikarya</taxon>
        <taxon>Basidiomycota</taxon>
        <taxon>Pucciniomycotina</taxon>
        <taxon>Microbotryomycetes</taxon>
        <taxon>Sporidiobolales</taxon>
        <taxon>Sporidiobolaceae</taxon>
        <taxon>Rhodotorula</taxon>
    </lineage>
</organism>
<keyword evidence="3" id="KW-0813">Transport</keyword>
<dbReference type="AlphaFoldDB" id="A0A5C5FSX2"/>
<dbReference type="OrthoDB" id="272411at2759"/>
<feature type="compositionally biased region" description="Basic residues" evidence="4">
    <location>
        <begin position="156"/>
        <end position="167"/>
    </location>
</feature>
<feature type="domain" description="FUZ/MON1/HPS1 first Longin" evidence="5">
    <location>
        <begin position="363"/>
        <end position="484"/>
    </location>
</feature>
<reference evidence="8 9" key="1">
    <citation type="submission" date="2019-03" db="EMBL/GenBank/DDBJ databases">
        <title>Rhodosporidium diobovatum UCD-FST 08-225 genome sequencing, assembly, and annotation.</title>
        <authorList>
            <person name="Fakankun I.U."/>
            <person name="Fristensky B."/>
            <person name="Levin D.B."/>
        </authorList>
    </citation>
    <scope>NUCLEOTIDE SEQUENCE [LARGE SCALE GENOMIC DNA]</scope>
    <source>
        <strain evidence="8 9">UCD-FST 08-225</strain>
    </source>
</reference>
<feature type="compositionally biased region" description="Polar residues" evidence="4">
    <location>
        <begin position="199"/>
        <end position="211"/>
    </location>
</feature>
<protein>
    <recommendedName>
        <fullName evidence="2 3">Vacuolar fusion protein MON1</fullName>
    </recommendedName>
</protein>
<evidence type="ECO:0000313" key="8">
    <source>
        <dbReference type="EMBL" id="TNY19322.1"/>
    </source>
</evidence>
<name>A0A5C5FSX2_9BASI</name>
<sequence>MPASSRSQPKRPRAAPPTLVASLSCAASPSLARSSTNGPSSSLDSWDPLPHSPASSLHSRAPRGAAATRSPSALSLVSTAASSSSARGGGSPFRPRTRTTSLALEPTTALAPSLSPPSAHDDDDDDGERSSASSDSQTPSKASSSSSLDGLAARLHGARAGKAKTRTARGEAELPRATSSRASSRKGKARLVEEPPRTTPQSSIVSASPTHAKSGGRAESPRVPADSASYDLPRQASAASEEPLPSASPTHSTAFQRPPPPSASVADPEEEDDPGGDDDDDDAPRARAEDDDDASSLVSVSHSSLHPDPRSLLRAQLARSPSSQRQRAEEKPPLPRATSASPRNEAQPVQKLSVGPESFAPRRYFILSTAGKLVYTSDEDEEEATGLVGVMQAIVSIFADEGDRLRSIDAGTTRISFLLKPPLYLVAVSSLGEPESVLRVHLDYLYLQVLSVVTHAQLEAIFARRSNFDLRRMLEGTEPFFASLTSTLQTSLPILLSSIEVYRLSPSVRDELSRALDPGKDTVRALDLLYVLLVCRGRLVTLLRPKRHSIHPTDLHLLLSTVFAPRGARPSPLTEPGSETWLPVCLPRFNSRGFLHAYVSFLEPTATPTGAAIATAAAGTPAVGETGLILLSSQRDAFPGVRLAASSIRSRLASSSSEALHALEMAAPRQAYSLAEVAVPGLRHFVYKERGLVQVTGARWEGEYAEEEGKGQEGGGGEGEKARLRLTTLYQHLHDALHPRPAAAGTAARPPAQVQFLRTEHEAVLGWLRGAITSIGGLVVKLGIASFC</sequence>
<keyword evidence="9" id="KW-1185">Reference proteome</keyword>
<dbReference type="GO" id="GO:0006623">
    <property type="term" value="P:protein targeting to vacuole"/>
    <property type="evidence" value="ECO:0007669"/>
    <property type="project" value="UniProtKB-UniRule"/>
</dbReference>
<keyword evidence="3" id="KW-0926">Vacuole</keyword>
<feature type="region of interest" description="Disordered" evidence="4">
    <location>
        <begin position="1"/>
        <end position="354"/>
    </location>
</feature>
<gene>
    <name evidence="8" type="ORF">DMC30DRAFT_451935</name>
</gene>
<dbReference type="InterPro" id="IPR043971">
    <property type="entry name" value="FUZ/MON1/HPS1_longin_2"/>
</dbReference>
<dbReference type="PRINTS" id="PR01546">
    <property type="entry name" value="YEAST73DUF"/>
</dbReference>
<dbReference type="GO" id="GO:0016192">
    <property type="term" value="P:vesicle-mediated transport"/>
    <property type="evidence" value="ECO:0007669"/>
    <property type="project" value="InterPro"/>
</dbReference>